<proteinExistence type="predicted"/>
<sequence>MNPDRQTAETTLLAHLDGVEIYDAMSEYESEEEDPICMNPVVPAQLETNSPSISSSQTPDSFLKIIHHLHSGKATSTIFSLDNSSESGVASNPIFTPSRINSKPWAPFWMQADFEFTEMVVREGFHSQVIKKLLEKINGCWASGTSLSFNTYSDFQSSLAAARQFSVQDTLPHETNLPNVYLSLHLWLDKSNVAKTVTKHPIVIRPGFLPSSIQNASGNGGGVLIGYMAIVKNSIGTNTSEDDTLDSVEYAQFKCEVYHEIC</sequence>
<gene>
    <name evidence="1" type="ORF">Clacol_000800</name>
</gene>
<organism evidence="1 2">
    <name type="scientific">Clathrus columnatus</name>
    <dbReference type="NCBI Taxonomy" id="1419009"/>
    <lineage>
        <taxon>Eukaryota</taxon>
        <taxon>Fungi</taxon>
        <taxon>Dikarya</taxon>
        <taxon>Basidiomycota</taxon>
        <taxon>Agaricomycotina</taxon>
        <taxon>Agaricomycetes</taxon>
        <taxon>Phallomycetidae</taxon>
        <taxon>Phallales</taxon>
        <taxon>Clathraceae</taxon>
        <taxon>Clathrus</taxon>
    </lineage>
</organism>
<keyword evidence="2" id="KW-1185">Reference proteome</keyword>
<accession>A0AAV4ZZB1</accession>
<dbReference type="Proteomes" id="UP001050691">
    <property type="component" value="Unassembled WGS sequence"/>
</dbReference>
<dbReference type="AlphaFoldDB" id="A0AAV4ZZB1"/>
<evidence type="ECO:0000313" key="1">
    <source>
        <dbReference type="EMBL" id="GJJ06607.1"/>
    </source>
</evidence>
<evidence type="ECO:0000313" key="2">
    <source>
        <dbReference type="Proteomes" id="UP001050691"/>
    </source>
</evidence>
<reference evidence="1" key="1">
    <citation type="submission" date="2021-10" db="EMBL/GenBank/DDBJ databases">
        <title>De novo Genome Assembly of Clathrus columnatus (Basidiomycota, Fungi) Using Illumina and Nanopore Sequence Data.</title>
        <authorList>
            <person name="Ogiso-Tanaka E."/>
            <person name="Itagaki H."/>
            <person name="Hosoya T."/>
            <person name="Hosaka K."/>
        </authorList>
    </citation>
    <scope>NUCLEOTIDE SEQUENCE</scope>
    <source>
        <strain evidence="1">MO-923</strain>
    </source>
</reference>
<comment type="caution">
    <text evidence="1">The sequence shown here is derived from an EMBL/GenBank/DDBJ whole genome shotgun (WGS) entry which is preliminary data.</text>
</comment>
<dbReference type="EMBL" id="BPWL01000001">
    <property type="protein sequence ID" value="GJJ06607.1"/>
    <property type="molecule type" value="Genomic_DNA"/>
</dbReference>
<protein>
    <submittedName>
        <fullName evidence="1">Uncharacterized protein</fullName>
    </submittedName>
</protein>
<name>A0AAV4ZZB1_9AGAM</name>